<proteinExistence type="predicted"/>
<sequence>MPFSNETMTLEDNTTMLKYNNASDEGNEDLFLVGEARFDDHSNEEFDEWHDNSLDDDWFYDSDIPICNNVKGETEHVGGVDVRDVQCDDPIYNNPMASENGIRLLEALLDDSFKEIGNVGISRTWLISGA</sequence>
<dbReference type="InParanoid" id="A0A061GAM2"/>
<organism evidence="1 2">
    <name type="scientific">Theobroma cacao</name>
    <name type="common">Cacao</name>
    <name type="synonym">Cocoa</name>
    <dbReference type="NCBI Taxonomy" id="3641"/>
    <lineage>
        <taxon>Eukaryota</taxon>
        <taxon>Viridiplantae</taxon>
        <taxon>Streptophyta</taxon>
        <taxon>Embryophyta</taxon>
        <taxon>Tracheophyta</taxon>
        <taxon>Spermatophyta</taxon>
        <taxon>Magnoliopsida</taxon>
        <taxon>eudicotyledons</taxon>
        <taxon>Gunneridae</taxon>
        <taxon>Pentapetalae</taxon>
        <taxon>rosids</taxon>
        <taxon>malvids</taxon>
        <taxon>Malvales</taxon>
        <taxon>Malvaceae</taxon>
        <taxon>Byttnerioideae</taxon>
        <taxon>Theobroma</taxon>
    </lineage>
</organism>
<dbReference type="Gramene" id="EOY26616">
    <property type="protein sequence ID" value="EOY26616"/>
    <property type="gene ID" value="TCM_028491"/>
</dbReference>
<gene>
    <name evidence="1" type="ORF">TCM_028491</name>
</gene>
<protein>
    <submittedName>
        <fullName evidence="1">Uncharacterized protein</fullName>
    </submittedName>
</protein>
<evidence type="ECO:0000313" key="1">
    <source>
        <dbReference type="EMBL" id="EOY26616.1"/>
    </source>
</evidence>
<dbReference type="EMBL" id="CM001884">
    <property type="protein sequence ID" value="EOY26616.1"/>
    <property type="molecule type" value="Genomic_DNA"/>
</dbReference>
<name>A0A061GAM2_THECC</name>
<dbReference type="Proteomes" id="UP000026915">
    <property type="component" value="Chromosome 6"/>
</dbReference>
<evidence type="ECO:0000313" key="2">
    <source>
        <dbReference type="Proteomes" id="UP000026915"/>
    </source>
</evidence>
<keyword evidence="2" id="KW-1185">Reference proteome</keyword>
<reference evidence="1 2" key="1">
    <citation type="journal article" date="2013" name="Genome Biol.">
        <title>The genome sequence of the most widely cultivated cacao type and its use to identify candidate genes regulating pod color.</title>
        <authorList>
            <person name="Motamayor J.C."/>
            <person name="Mockaitis K."/>
            <person name="Schmutz J."/>
            <person name="Haiminen N."/>
            <person name="Iii D.L."/>
            <person name="Cornejo O."/>
            <person name="Findley S.D."/>
            <person name="Zheng P."/>
            <person name="Utro F."/>
            <person name="Royaert S."/>
            <person name="Saski C."/>
            <person name="Jenkins J."/>
            <person name="Podicheti R."/>
            <person name="Zhao M."/>
            <person name="Scheffler B.E."/>
            <person name="Stack J.C."/>
            <person name="Feltus F.A."/>
            <person name="Mustiga G.M."/>
            <person name="Amores F."/>
            <person name="Phillips W."/>
            <person name="Marelli J.P."/>
            <person name="May G.D."/>
            <person name="Shapiro H."/>
            <person name="Ma J."/>
            <person name="Bustamante C.D."/>
            <person name="Schnell R.J."/>
            <person name="Main D."/>
            <person name="Gilbert D."/>
            <person name="Parida L."/>
            <person name="Kuhn D.N."/>
        </authorList>
    </citation>
    <scope>NUCLEOTIDE SEQUENCE [LARGE SCALE GENOMIC DNA]</scope>
    <source>
        <strain evidence="2">cv. Matina 1-6</strain>
    </source>
</reference>
<dbReference type="AlphaFoldDB" id="A0A061GAM2"/>
<dbReference type="HOGENOM" id="CLU_1941898_0_0_1"/>
<accession>A0A061GAM2</accession>